<sequence>MNPAQCDLRGCVRVFLPGGVGAARGSSETPVPRCDAGELCTGVIAGTCSFQVSWGYPAGAGGEPGVPEEVDTAPVRAEKTWRRPRPGEQRARAAGLAQARLLARSGGCGCTF</sequence>
<evidence type="ECO:0000313" key="3">
    <source>
        <dbReference type="Proteomes" id="UP001214576"/>
    </source>
</evidence>
<dbReference type="EMBL" id="JAKZEL010000019">
    <property type="protein sequence ID" value="KAI4535045.1"/>
    <property type="molecule type" value="Genomic_DNA"/>
</dbReference>
<feature type="region of interest" description="Disordered" evidence="1">
    <location>
        <begin position="61"/>
        <end position="91"/>
    </location>
</feature>
<organism evidence="2 3">
    <name type="scientific">Ovis ammon polii</name>
    <dbReference type="NCBI Taxonomy" id="230172"/>
    <lineage>
        <taxon>Eukaryota</taxon>
        <taxon>Metazoa</taxon>
        <taxon>Chordata</taxon>
        <taxon>Craniata</taxon>
        <taxon>Vertebrata</taxon>
        <taxon>Euteleostomi</taxon>
        <taxon>Mammalia</taxon>
        <taxon>Eutheria</taxon>
        <taxon>Laurasiatheria</taxon>
        <taxon>Artiodactyla</taxon>
        <taxon>Ruminantia</taxon>
        <taxon>Pecora</taxon>
        <taxon>Bovidae</taxon>
        <taxon>Caprinae</taxon>
        <taxon>Ovis</taxon>
    </lineage>
</organism>
<dbReference type="Proteomes" id="UP001214576">
    <property type="component" value="Unassembled WGS sequence"/>
</dbReference>
<accession>A0AAD4Y2A2</accession>
<comment type="caution">
    <text evidence="2">The sequence shown here is derived from an EMBL/GenBank/DDBJ whole genome shotgun (WGS) entry which is preliminary data.</text>
</comment>
<proteinExistence type="predicted"/>
<dbReference type="AlphaFoldDB" id="A0AAD4Y2A2"/>
<keyword evidence="3" id="KW-1185">Reference proteome</keyword>
<gene>
    <name evidence="2" type="ORF">MG293_015905</name>
</gene>
<evidence type="ECO:0000256" key="1">
    <source>
        <dbReference type="SAM" id="MobiDB-lite"/>
    </source>
</evidence>
<protein>
    <submittedName>
        <fullName evidence="2">Uncharacterized protein</fullName>
    </submittedName>
</protein>
<reference evidence="2" key="1">
    <citation type="submission" date="2022-03" db="EMBL/GenBank/DDBJ databases">
        <title>Genomic analyses of argali, domestic sheep and their hybrids provide insights into chromosomal evolution, heterosis and genetic basis of agronomic traits.</title>
        <authorList>
            <person name="Li M."/>
        </authorList>
    </citation>
    <scope>NUCLEOTIDE SEQUENCE</scope>
    <source>
        <strain evidence="2">CAU-MHL-2022a</strain>
        <tissue evidence="2">Skin</tissue>
    </source>
</reference>
<name>A0AAD4Y2A2_OVIAM</name>
<feature type="compositionally biased region" description="Basic and acidic residues" evidence="1">
    <location>
        <begin position="76"/>
        <end position="91"/>
    </location>
</feature>
<evidence type="ECO:0000313" key="2">
    <source>
        <dbReference type="EMBL" id="KAI4535045.1"/>
    </source>
</evidence>